<comment type="caution">
    <text evidence="1">The sequence shown here is derived from an EMBL/GenBank/DDBJ whole genome shotgun (WGS) entry which is preliminary data.</text>
</comment>
<dbReference type="AlphaFoldDB" id="A0AAV8YJ35"/>
<proteinExistence type="predicted"/>
<dbReference type="PANTHER" id="PTHR22955">
    <property type="entry name" value="RETROTRANSPOSON"/>
    <property type="match status" value="1"/>
</dbReference>
<dbReference type="InterPro" id="IPR008042">
    <property type="entry name" value="Retrotrans_Pao"/>
</dbReference>
<gene>
    <name evidence="1" type="ORF">NQ318_008391</name>
</gene>
<dbReference type="PANTHER" id="PTHR22955:SF77">
    <property type="entry name" value="ASPARTIC PUTATIVE DOMAIN-CONTAINING PROTEIN-RELATED"/>
    <property type="match status" value="1"/>
</dbReference>
<dbReference type="Proteomes" id="UP001162162">
    <property type="component" value="Unassembled WGS sequence"/>
</dbReference>
<dbReference type="Pfam" id="PF05380">
    <property type="entry name" value="Peptidase_A17"/>
    <property type="match status" value="1"/>
</dbReference>
<organism evidence="1 2">
    <name type="scientific">Aromia moschata</name>
    <dbReference type="NCBI Taxonomy" id="1265417"/>
    <lineage>
        <taxon>Eukaryota</taxon>
        <taxon>Metazoa</taxon>
        <taxon>Ecdysozoa</taxon>
        <taxon>Arthropoda</taxon>
        <taxon>Hexapoda</taxon>
        <taxon>Insecta</taxon>
        <taxon>Pterygota</taxon>
        <taxon>Neoptera</taxon>
        <taxon>Endopterygota</taxon>
        <taxon>Coleoptera</taxon>
        <taxon>Polyphaga</taxon>
        <taxon>Cucujiformia</taxon>
        <taxon>Chrysomeloidea</taxon>
        <taxon>Cerambycidae</taxon>
        <taxon>Cerambycinae</taxon>
        <taxon>Callichromatini</taxon>
        <taxon>Aromia</taxon>
    </lineage>
</organism>
<accession>A0AAV8YJ35</accession>
<protein>
    <submittedName>
        <fullName evidence="1">Uncharacterized protein</fullName>
    </submittedName>
</protein>
<evidence type="ECO:0000313" key="2">
    <source>
        <dbReference type="Proteomes" id="UP001162162"/>
    </source>
</evidence>
<sequence>MRYRGYSSNTQVELHGFSDASTRAFGASIYARSESKNDDHSVQLIWAKVKVDPLKTQTVHRLEQMGALLLVRLGDKVKIALDMPIHKITYWCDSTIVLGWLKMPPNLLQIFVANGVVNIQELTQDVEWRYVSTSDNPADHLSRGVRPTMLQSLDIFWHDLHWLRKNYSDWPGVQNYQVNIPRVCVCVTHRARHRPVMKKTNRSETTVSNGIRIKGSEGIRPVFLPPALVVRTRSSVTKTNVDNLLRRNADYSRATRLCKVLANDKPQEIGILTKENGTKTFDLYNSLEMLMTHFPGSVITAHEEWPNEIEITPSDQD</sequence>
<evidence type="ECO:0000313" key="1">
    <source>
        <dbReference type="EMBL" id="KAJ8950950.1"/>
    </source>
</evidence>
<keyword evidence="2" id="KW-1185">Reference proteome</keyword>
<reference evidence="1" key="1">
    <citation type="journal article" date="2023" name="Insect Mol. Biol.">
        <title>Genome sequencing provides insights into the evolution of gene families encoding plant cell wall-degrading enzymes in longhorned beetles.</title>
        <authorList>
            <person name="Shin N.R."/>
            <person name="Okamura Y."/>
            <person name="Kirsch R."/>
            <person name="Pauchet Y."/>
        </authorList>
    </citation>
    <scope>NUCLEOTIDE SEQUENCE</scope>
    <source>
        <strain evidence="1">AMC_N1</strain>
    </source>
</reference>
<dbReference type="EMBL" id="JAPWTK010000092">
    <property type="protein sequence ID" value="KAJ8950950.1"/>
    <property type="molecule type" value="Genomic_DNA"/>
</dbReference>
<name>A0AAV8YJ35_9CUCU</name>